<dbReference type="InterPro" id="IPR011701">
    <property type="entry name" value="MFS"/>
</dbReference>
<dbReference type="Pfam" id="PF07690">
    <property type="entry name" value="MFS_1"/>
    <property type="match status" value="1"/>
</dbReference>
<gene>
    <name evidence="7" type="ORF">GCN75_01120</name>
</gene>
<name>A0A6I1I7C2_9BURK</name>
<protein>
    <submittedName>
        <fullName evidence="7">MFS transporter</fullName>
    </submittedName>
</protein>
<feature type="transmembrane region" description="Helical" evidence="5">
    <location>
        <begin position="201"/>
        <end position="219"/>
    </location>
</feature>
<feature type="transmembrane region" description="Helical" evidence="5">
    <location>
        <begin position="335"/>
        <end position="352"/>
    </location>
</feature>
<evidence type="ECO:0000256" key="1">
    <source>
        <dbReference type="ARBA" id="ARBA00004141"/>
    </source>
</evidence>
<evidence type="ECO:0000313" key="7">
    <source>
        <dbReference type="EMBL" id="KAB8066894.1"/>
    </source>
</evidence>
<dbReference type="GO" id="GO:0016020">
    <property type="term" value="C:membrane"/>
    <property type="evidence" value="ECO:0007669"/>
    <property type="project" value="UniProtKB-SubCell"/>
</dbReference>
<dbReference type="PANTHER" id="PTHR42718">
    <property type="entry name" value="MAJOR FACILITATOR SUPERFAMILY MULTIDRUG TRANSPORTER MFSC"/>
    <property type="match status" value="1"/>
</dbReference>
<dbReference type="PANTHER" id="PTHR42718:SF39">
    <property type="entry name" value="ACTINORHODIN TRANSPORTER-RELATED"/>
    <property type="match status" value="1"/>
</dbReference>
<dbReference type="InterPro" id="IPR020846">
    <property type="entry name" value="MFS_dom"/>
</dbReference>
<proteinExistence type="predicted"/>
<feature type="transmembrane region" description="Helical" evidence="5">
    <location>
        <begin position="78"/>
        <end position="100"/>
    </location>
</feature>
<evidence type="ECO:0000256" key="5">
    <source>
        <dbReference type="SAM" id="Phobius"/>
    </source>
</evidence>
<feature type="transmembrane region" description="Helical" evidence="5">
    <location>
        <begin position="266"/>
        <end position="290"/>
    </location>
</feature>
<organism evidence="7 8">
    <name type="scientific">Janthinobacterium violaceinigrum</name>
    <dbReference type="NCBI Taxonomy" id="2654252"/>
    <lineage>
        <taxon>Bacteria</taxon>
        <taxon>Pseudomonadati</taxon>
        <taxon>Pseudomonadota</taxon>
        <taxon>Betaproteobacteria</taxon>
        <taxon>Burkholderiales</taxon>
        <taxon>Oxalobacteraceae</taxon>
        <taxon>Janthinobacterium</taxon>
    </lineage>
</organism>
<comment type="subcellular location">
    <subcellularLocation>
        <location evidence="1">Membrane</location>
        <topology evidence="1">Multi-pass membrane protein</topology>
    </subcellularLocation>
</comment>
<keyword evidence="4 5" id="KW-0472">Membrane</keyword>
<feature type="transmembrane region" description="Helical" evidence="5">
    <location>
        <begin position="170"/>
        <end position="189"/>
    </location>
</feature>
<feature type="transmembrane region" description="Helical" evidence="5">
    <location>
        <begin position="106"/>
        <end position="123"/>
    </location>
</feature>
<feature type="transmembrane region" description="Helical" evidence="5">
    <location>
        <begin position="12"/>
        <end position="37"/>
    </location>
</feature>
<evidence type="ECO:0000256" key="2">
    <source>
        <dbReference type="ARBA" id="ARBA00022692"/>
    </source>
</evidence>
<feature type="transmembrane region" description="Helical" evidence="5">
    <location>
        <begin position="225"/>
        <end position="245"/>
    </location>
</feature>
<feature type="transmembrane region" description="Helical" evidence="5">
    <location>
        <begin position="135"/>
        <end position="158"/>
    </location>
</feature>
<dbReference type="InterPro" id="IPR036259">
    <property type="entry name" value="MFS_trans_sf"/>
</dbReference>
<feature type="transmembrane region" description="Helical" evidence="5">
    <location>
        <begin position="310"/>
        <end position="328"/>
    </location>
</feature>
<feature type="transmembrane region" description="Helical" evidence="5">
    <location>
        <begin position="49"/>
        <end position="66"/>
    </location>
</feature>
<dbReference type="SUPFAM" id="SSF103473">
    <property type="entry name" value="MFS general substrate transporter"/>
    <property type="match status" value="1"/>
</dbReference>
<dbReference type="PROSITE" id="PS50850">
    <property type="entry name" value="MFS"/>
    <property type="match status" value="1"/>
</dbReference>
<dbReference type="AlphaFoldDB" id="A0A6I1I7C2"/>
<feature type="transmembrane region" description="Helical" evidence="5">
    <location>
        <begin position="401"/>
        <end position="423"/>
    </location>
</feature>
<dbReference type="GO" id="GO:0022857">
    <property type="term" value="F:transmembrane transporter activity"/>
    <property type="evidence" value="ECO:0007669"/>
    <property type="project" value="InterPro"/>
</dbReference>
<feature type="transmembrane region" description="Helical" evidence="5">
    <location>
        <begin position="364"/>
        <end position="389"/>
    </location>
</feature>
<evidence type="ECO:0000256" key="3">
    <source>
        <dbReference type="ARBA" id="ARBA00022989"/>
    </source>
</evidence>
<evidence type="ECO:0000256" key="4">
    <source>
        <dbReference type="ARBA" id="ARBA00023136"/>
    </source>
</evidence>
<dbReference type="CDD" id="cd17321">
    <property type="entry name" value="MFS_MMR_MDR_like"/>
    <property type="match status" value="1"/>
</dbReference>
<feature type="transmembrane region" description="Helical" evidence="5">
    <location>
        <begin position="435"/>
        <end position="456"/>
    </location>
</feature>
<comment type="caution">
    <text evidence="7">The sequence shown here is derived from an EMBL/GenBank/DDBJ whole genome shotgun (WGS) entry which is preliminary data.</text>
</comment>
<keyword evidence="3 5" id="KW-1133">Transmembrane helix</keyword>
<dbReference type="Proteomes" id="UP000468717">
    <property type="component" value="Unassembled WGS sequence"/>
</dbReference>
<reference evidence="7 8" key="1">
    <citation type="submission" date="2019-10" db="EMBL/GenBank/DDBJ databases">
        <title>Three novel species isolated from a subtropical stream in China.</title>
        <authorList>
            <person name="Lu H."/>
        </authorList>
    </citation>
    <scope>NUCLEOTIDE SEQUENCE [LARGE SCALE GENOMIC DNA]</scope>
    <source>
        <strain evidence="7 8">FT13W</strain>
    </source>
</reference>
<evidence type="ECO:0000313" key="8">
    <source>
        <dbReference type="Proteomes" id="UP000468717"/>
    </source>
</evidence>
<accession>A0A6I1I7C2</accession>
<feature type="domain" description="Major facilitator superfamily (MFS) profile" evidence="6">
    <location>
        <begin position="11"/>
        <end position="460"/>
    </location>
</feature>
<sequence length="469" mass="48291">MNTAALPRWPILLVMIVSEIMDLAASTIVNVGGPALIETLGASAAQMQWVIGGYALALGAGLVLGGRLGDRFGRRAMFLLGLAAFSIASLLCAVAPTIAFLIAFRLLQGLAGAMLLPQGLGLLRENYSGPDLAKVFGIFGPILGLAGILGPVLGGMLLESNLFGLGWRTMFLINIPIGIACFLVAWRYLPRRAGDPSVKIDTIGASLLVLSSILLVLPLGEAQAWPAWGWPAIAMAVLGFGLFGLRQSAVVRAGQTPLIMTSIFRRPAYTAGLAGIALFFCSLVGMQLVLTLFLQIGHGLTAGEASIANLPFAVGTACGATLSGAFLAARFGRKVLQLGAGVQLAGVALLQFELGKTAAFSAWQIVPGMLVCGIGAGLVIAALFSIILASLDDRQIGSGSGVLSAVQSIAASIGVALFSGAFFAAHPAMTPDLALGAALTIQAFILIAFMGVTFFFPTAAKSELEVNHA</sequence>
<dbReference type="Gene3D" id="1.20.1250.20">
    <property type="entry name" value="MFS general substrate transporter like domains"/>
    <property type="match status" value="1"/>
</dbReference>
<keyword evidence="2 5" id="KW-0812">Transmembrane</keyword>
<keyword evidence="8" id="KW-1185">Reference proteome</keyword>
<dbReference type="Gene3D" id="1.20.1720.10">
    <property type="entry name" value="Multidrug resistance protein D"/>
    <property type="match status" value="1"/>
</dbReference>
<dbReference type="EMBL" id="WFLI01000001">
    <property type="protein sequence ID" value="KAB8066894.1"/>
    <property type="molecule type" value="Genomic_DNA"/>
</dbReference>
<evidence type="ECO:0000259" key="6">
    <source>
        <dbReference type="PROSITE" id="PS50850"/>
    </source>
</evidence>